<comment type="similarity">
    <text evidence="1">Belongs to the nucleoside-specific channel-forming outer membrane porin (Tsx) (TC 1.B.10) family.</text>
</comment>
<comment type="caution">
    <text evidence="2">The sequence shown here is derived from an EMBL/GenBank/DDBJ whole genome shotgun (WGS) entry which is preliminary data.</text>
</comment>
<evidence type="ECO:0000313" key="3">
    <source>
        <dbReference type="Proteomes" id="UP000659697"/>
    </source>
</evidence>
<dbReference type="SUPFAM" id="SSF111364">
    <property type="entry name" value="Tsx-like channel"/>
    <property type="match status" value="1"/>
</dbReference>
<organism evidence="2 3">
    <name type="scientific">Alishewanella longhuensis</name>
    <dbReference type="NCBI Taxonomy" id="1091037"/>
    <lineage>
        <taxon>Bacteria</taxon>
        <taxon>Pseudomonadati</taxon>
        <taxon>Pseudomonadota</taxon>
        <taxon>Gammaproteobacteria</taxon>
        <taxon>Alteromonadales</taxon>
        <taxon>Alteromonadaceae</taxon>
        <taxon>Alishewanella</taxon>
    </lineage>
</organism>
<proteinExistence type="inferred from homology"/>
<dbReference type="InterPro" id="IPR018013">
    <property type="entry name" value="Channel_Tsx-like"/>
</dbReference>
<dbReference type="RefSeq" id="WP_189433877.1">
    <property type="nucleotide sequence ID" value="NZ_BNAO01000009.1"/>
</dbReference>
<reference evidence="3" key="1">
    <citation type="journal article" date="2019" name="Int. J. Syst. Evol. Microbiol.">
        <title>The Global Catalogue of Microorganisms (GCM) 10K type strain sequencing project: providing services to taxonomists for standard genome sequencing and annotation.</title>
        <authorList>
            <consortium name="The Broad Institute Genomics Platform"/>
            <consortium name="The Broad Institute Genome Sequencing Center for Infectious Disease"/>
            <person name="Wu L."/>
            <person name="Ma J."/>
        </authorList>
    </citation>
    <scope>NUCLEOTIDE SEQUENCE [LARGE SCALE GENOMIC DNA]</scope>
    <source>
        <strain evidence="3">CGMCC 1.7003</strain>
    </source>
</reference>
<dbReference type="Gene3D" id="2.40.230.20">
    <property type="entry name" value="Nucleoside-specific channel-forming protein, Tsx-like"/>
    <property type="match status" value="1"/>
</dbReference>
<dbReference type="Pfam" id="PF03502">
    <property type="entry name" value="Channel_Tsx"/>
    <property type="match status" value="1"/>
</dbReference>
<name>A0ABQ3L2I3_9ALTE</name>
<protein>
    <submittedName>
        <fullName evidence="2">Ion channel protein Tsx</fullName>
    </submittedName>
</protein>
<evidence type="ECO:0000313" key="2">
    <source>
        <dbReference type="EMBL" id="GHG75724.1"/>
    </source>
</evidence>
<accession>A0ABQ3L2I3</accession>
<dbReference type="InterPro" id="IPR036777">
    <property type="entry name" value="Channel_Tsx-like_sf"/>
</dbReference>
<evidence type="ECO:0000256" key="1">
    <source>
        <dbReference type="ARBA" id="ARBA00008728"/>
    </source>
</evidence>
<dbReference type="Proteomes" id="UP000659697">
    <property type="component" value="Unassembled WGS sequence"/>
</dbReference>
<dbReference type="EMBL" id="BNAO01000009">
    <property type="protein sequence ID" value="GHG75724.1"/>
    <property type="molecule type" value="Genomic_DNA"/>
</dbReference>
<sequence>MRIFLILCALFSSQSNSKVLWQDYRLTYLYGENYRLGEPTRQVLTIEHAAQTSWGDNFFFLDHMRFQDGNRTNYAEIQPRFSLAKNSHLNYQFGPVQDVLLAAHIEMSSFATNVLYGIGLDLAIPGFRFFQTNLYRRNNDKVADNWQLTLVWAYPFQIGEQQFLLDGFLDWASGSVDQRANLNLTPQLKWLISPHLGLESPLWLGIEYVLWQNKFGVADSEHLRSHERNVNVLIKWHF</sequence>
<gene>
    <name evidence="2" type="primary">tsx</name>
    <name evidence="2" type="ORF">GCM10010919_30230</name>
</gene>
<keyword evidence="3" id="KW-1185">Reference proteome</keyword>